<dbReference type="InterPro" id="IPR036971">
    <property type="entry name" value="PDEase_catalytic_dom_sf"/>
</dbReference>
<dbReference type="PROSITE" id="PS51845">
    <property type="entry name" value="PDEASE_I_2"/>
    <property type="match status" value="1"/>
</dbReference>
<evidence type="ECO:0000256" key="4">
    <source>
        <dbReference type="PIRSR" id="PIRSR623088-2"/>
    </source>
</evidence>
<dbReference type="PROSITE" id="PS00126">
    <property type="entry name" value="PDEASE_I_1"/>
    <property type="match status" value="1"/>
</dbReference>
<feature type="region of interest" description="Disordered" evidence="7">
    <location>
        <begin position="565"/>
        <end position="587"/>
    </location>
</feature>
<dbReference type="GO" id="GO:0004114">
    <property type="term" value="F:3',5'-cyclic-nucleotide phosphodiesterase activity"/>
    <property type="evidence" value="ECO:0007669"/>
    <property type="project" value="InterPro"/>
</dbReference>
<comment type="similarity">
    <text evidence="6">Belongs to the cyclic nucleotide phosphodiesterase family.</text>
</comment>
<comment type="cofactor">
    <cofactor evidence="6">
        <name>a divalent metal cation</name>
        <dbReference type="ChEBI" id="CHEBI:60240"/>
    </cofactor>
    <text evidence="6">Binds 2 divalent metal cations per subunit. Site 1 may preferentially bind zinc ions, while site 2 has a preference for magnesium and/or manganese ions.</text>
</comment>
<dbReference type="Proteomes" id="UP000187209">
    <property type="component" value="Unassembled WGS sequence"/>
</dbReference>
<feature type="transmembrane region" description="Helical" evidence="8">
    <location>
        <begin position="47"/>
        <end position="64"/>
    </location>
</feature>
<feature type="binding site" evidence="5">
    <location>
        <position position="370"/>
    </location>
    <ligand>
        <name>Zn(2+)</name>
        <dbReference type="ChEBI" id="CHEBI:29105"/>
        <label>1</label>
    </ligand>
</feature>
<feature type="transmembrane region" description="Helical" evidence="8">
    <location>
        <begin position="70"/>
        <end position="93"/>
    </location>
</feature>
<gene>
    <name evidence="10" type="ORF">SteCoe_7596</name>
</gene>
<evidence type="ECO:0000256" key="6">
    <source>
        <dbReference type="RuleBase" id="RU363067"/>
    </source>
</evidence>
<feature type="transmembrane region" description="Helical" evidence="8">
    <location>
        <begin position="113"/>
        <end position="130"/>
    </location>
</feature>
<feature type="binding site" evidence="5">
    <location>
        <position position="332"/>
    </location>
    <ligand>
        <name>Zn(2+)</name>
        <dbReference type="ChEBI" id="CHEBI:29105"/>
        <label>1</label>
    </ligand>
</feature>
<keyword evidence="11" id="KW-1185">Reference proteome</keyword>
<evidence type="ECO:0000256" key="5">
    <source>
        <dbReference type="PIRSR" id="PIRSR623088-3"/>
    </source>
</evidence>
<dbReference type="Pfam" id="PF00233">
    <property type="entry name" value="PDEase_I"/>
    <property type="match status" value="1"/>
</dbReference>
<dbReference type="AlphaFoldDB" id="A0A1R2CM67"/>
<dbReference type="GO" id="GO:0007165">
    <property type="term" value="P:signal transduction"/>
    <property type="evidence" value="ECO:0007669"/>
    <property type="project" value="InterPro"/>
</dbReference>
<evidence type="ECO:0000313" key="11">
    <source>
        <dbReference type="Proteomes" id="UP000187209"/>
    </source>
</evidence>
<reference evidence="10 11" key="1">
    <citation type="submission" date="2016-11" db="EMBL/GenBank/DDBJ databases">
        <title>The macronuclear genome of Stentor coeruleus: a giant cell with tiny introns.</title>
        <authorList>
            <person name="Slabodnick M."/>
            <person name="Ruby J.G."/>
            <person name="Reiff S.B."/>
            <person name="Swart E.C."/>
            <person name="Gosai S."/>
            <person name="Prabakaran S."/>
            <person name="Witkowska E."/>
            <person name="Larue G.E."/>
            <person name="Fisher S."/>
            <person name="Freeman R.M."/>
            <person name="Gunawardena J."/>
            <person name="Chu W."/>
            <person name="Stover N.A."/>
            <person name="Gregory B.D."/>
            <person name="Nowacki M."/>
            <person name="Derisi J."/>
            <person name="Roy S.W."/>
            <person name="Marshall W.F."/>
            <person name="Sood P."/>
        </authorList>
    </citation>
    <scope>NUCLEOTIDE SEQUENCE [LARGE SCALE GENOMIC DNA]</scope>
    <source>
        <strain evidence="10">WM001</strain>
    </source>
</reference>
<feature type="domain" description="PDEase" evidence="9">
    <location>
        <begin position="253"/>
        <end position="572"/>
    </location>
</feature>
<evidence type="ECO:0000313" key="10">
    <source>
        <dbReference type="EMBL" id="OMJ90108.1"/>
    </source>
</evidence>
<keyword evidence="1 5" id="KW-0479">Metal-binding</keyword>
<feature type="binding site" evidence="4">
    <location>
        <position position="478"/>
    </location>
    <ligand>
        <name>AMP</name>
        <dbReference type="ChEBI" id="CHEBI:456215"/>
    </ligand>
</feature>
<feature type="compositionally biased region" description="Basic and acidic residues" evidence="7">
    <location>
        <begin position="565"/>
        <end position="579"/>
    </location>
</feature>
<evidence type="ECO:0000256" key="8">
    <source>
        <dbReference type="SAM" id="Phobius"/>
    </source>
</evidence>
<keyword evidence="2 6" id="KW-0378">Hydrolase</keyword>
<keyword evidence="8" id="KW-1133">Transmembrane helix</keyword>
<dbReference type="InterPro" id="IPR023088">
    <property type="entry name" value="PDEase"/>
</dbReference>
<feature type="binding site" evidence="5">
    <location>
        <position position="371"/>
    </location>
    <ligand>
        <name>Zn(2+)</name>
        <dbReference type="ChEBI" id="CHEBI:29105"/>
        <label>2</label>
    </ligand>
</feature>
<accession>A0A1R2CM67</accession>
<evidence type="ECO:0000256" key="3">
    <source>
        <dbReference type="PIRSR" id="PIRSR623088-1"/>
    </source>
</evidence>
<dbReference type="InterPro" id="IPR023174">
    <property type="entry name" value="PDEase_CS"/>
</dbReference>
<proteinExistence type="inferred from homology"/>
<sequence>MSKRRYGVQEDNIITEYSDNNFTKKDSIRRFSLQLESSINKKESNKNIMQAIINAYIIHILFHIEFRSNLGLAFIYFAIIEGICLIIMFINLIKIISKHKHEYFNIRNTIDSLAILIGITIFIIEFILPYTYTYTIFKLGSIYRFIPLLVFKFKNKTIKQGQRRFSLLPFRTNSERLVNILRSLRTLDFITNDTTIDSQLEWGIRVICNQTLYSFEVISENKEQDELINWALSIRPSANHISQRISENSIVNLEGEIPIEIRQSLKYVDKLRFDIFELKKASENNELATICSFLLSKYDIFKAEGFNKDKFTSFIRIIQAGYYQNPYHNSTHAADVTQAYHVYIEDFNIKNLFNLNTFDISCCLISSSIHDFQHPGLNNAFLMNSSHDLAILYNDLSVLENHHVAASFSIIKDKNNNFFENLSCDLYRKYRSKIISIVLATDFSKHFKEISKLKLICKELNTENDKEFMLKILMHAADVSNSTRKWKLYYDWAQLVLEEFFSQGDREKDLGLSISPLCDRNTVNFAKSQIGFIDLFIIPMFSILKDVFPKFGKALKNAQINKDKLSKMNEEENEGKSVQDDLVVSSD</sequence>
<name>A0A1R2CM67_9CILI</name>
<dbReference type="EMBL" id="MPUH01000110">
    <property type="protein sequence ID" value="OMJ90108.1"/>
    <property type="molecule type" value="Genomic_DNA"/>
</dbReference>
<keyword evidence="8" id="KW-0472">Membrane</keyword>
<dbReference type="InterPro" id="IPR002073">
    <property type="entry name" value="PDEase_catalytic_dom"/>
</dbReference>
<evidence type="ECO:0000259" key="9">
    <source>
        <dbReference type="PROSITE" id="PS51845"/>
    </source>
</evidence>
<feature type="binding site" evidence="5">
    <location>
        <position position="371"/>
    </location>
    <ligand>
        <name>Zn(2+)</name>
        <dbReference type="ChEBI" id="CHEBI:29105"/>
        <label>1</label>
    </ligand>
</feature>
<protein>
    <recommendedName>
        <fullName evidence="6">Phosphodiesterase</fullName>
        <ecNumber evidence="6">3.1.4.-</ecNumber>
    </recommendedName>
</protein>
<feature type="binding site" evidence="4">
    <location>
        <position position="529"/>
    </location>
    <ligand>
        <name>AMP</name>
        <dbReference type="ChEBI" id="CHEBI:456215"/>
    </ligand>
</feature>
<feature type="binding site" evidence="5">
    <location>
        <position position="478"/>
    </location>
    <ligand>
        <name>Zn(2+)</name>
        <dbReference type="ChEBI" id="CHEBI:29105"/>
        <label>1</label>
    </ligand>
</feature>
<dbReference type="GO" id="GO:0046872">
    <property type="term" value="F:metal ion binding"/>
    <property type="evidence" value="ECO:0007669"/>
    <property type="project" value="UniProtKB-KW"/>
</dbReference>
<dbReference type="Gene3D" id="1.10.1300.10">
    <property type="entry name" value="3'5'-cyclic nucleotide phosphodiesterase, catalytic domain"/>
    <property type="match status" value="1"/>
</dbReference>
<organism evidence="10 11">
    <name type="scientific">Stentor coeruleus</name>
    <dbReference type="NCBI Taxonomy" id="5963"/>
    <lineage>
        <taxon>Eukaryota</taxon>
        <taxon>Sar</taxon>
        <taxon>Alveolata</taxon>
        <taxon>Ciliophora</taxon>
        <taxon>Postciliodesmatophora</taxon>
        <taxon>Heterotrichea</taxon>
        <taxon>Heterotrichida</taxon>
        <taxon>Stentoridae</taxon>
        <taxon>Stentor</taxon>
    </lineage>
</organism>
<feature type="binding site" evidence="4">
    <location>
        <position position="371"/>
    </location>
    <ligand>
        <name>AMP</name>
        <dbReference type="ChEBI" id="CHEBI:456215"/>
    </ligand>
</feature>
<evidence type="ECO:0000256" key="1">
    <source>
        <dbReference type="ARBA" id="ARBA00022723"/>
    </source>
</evidence>
<dbReference type="PRINTS" id="PR00387">
    <property type="entry name" value="PDIESTERASE1"/>
</dbReference>
<evidence type="ECO:0000256" key="7">
    <source>
        <dbReference type="SAM" id="MobiDB-lite"/>
    </source>
</evidence>
<evidence type="ECO:0000256" key="2">
    <source>
        <dbReference type="ARBA" id="ARBA00022801"/>
    </source>
</evidence>
<dbReference type="SUPFAM" id="SSF109604">
    <property type="entry name" value="HD-domain/PDEase-like"/>
    <property type="match status" value="1"/>
</dbReference>
<feature type="binding site" evidence="4">
    <location>
        <begin position="328"/>
        <end position="332"/>
    </location>
    <ligand>
        <name>AMP</name>
        <dbReference type="ChEBI" id="CHEBI:456215"/>
    </ligand>
</feature>
<feature type="active site" description="Proton donor" evidence="3">
    <location>
        <position position="328"/>
    </location>
</feature>
<dbReference type="OrthoDB" id="189220at2759"/>
<comment type="caution">
    <text evidence="10">The sequence shown here is derived from an EMBL/GenBank/DDBJ whole genome shotgun (WGS) entry which is preliminary data.</text>
</comment>
<dbReference type="PANTHER" id="PTHR11347">
    <property type="entry name" value="CYCLIC NUCLEOTIDE PHOSPHODIESTERASE"/>
    <property type="match status" value="1"/>
</dbReference>
<dbReference type="EC" id="3.1.4.-" evidence="6"/>
<keyword evidence="8" id="KW-0812">Transmembrane</keyword>